<reference evidence="6" key="1">
    <citation type="journal article" date="2020" name="New Phytol.">
        <title>Comparative genomics reveals dynamic genome evolution in host specialist ectomycorrhizal fungi.</title>
        <authorList>
            <person name="Lofgren L.A."/>
            <person name="Nguyen N.H."/>
            <person name="Vilgalys R."/>
            <person name="Ruytinx J."/>
            <person name="Liao H.L."/>
            <person name="Branco S."/>
            <person name="Kuo A."/>
            <person name="LaButti K."/>
            <person name="Lipzen A."/>
            <person name="Andreopoulos W."/>
            <person name="Pangilinan J."/>
            <person name="Riley R."/>
            <person name="Hundley H."/>
            <person name="Na H."/>
            <person name="Barry K."/>
            <person name="Grigoriev I.V."/>
            <person name="Stajich J.E."/>
            <person name="Kennedy P.G."/>
        </authorList>
    </citation>
    <scope>NUCLEOTIDE SEQUENCE</scope>
    <source>
        <strain evidence="6">FC423</strain>
    </source>
</reference>
<accession>A0A9P7JP11</accession>
<comment type="caution">
    <text evidence="6">The sequence shown here is derived from an EMBL/GenBank/DDBJ whole genome shotgun (WGS) entry which is preliminary data.</text>
</comment>
<dbReference type="RefSeq" id="XP_041287441.1">
    <property type="nucleotide sequence ID" value="XM_041439986.1"/>
</dbReference>
<keyword evidence="3" id="KW-0863">Zinc-finger</keyword>
<evidence type="ECO:0000313" key="6">
    <source>
        <dbReference type="EMBL" id="KAG2094206.1"/>
    </source>
</evidence>
<evidence type="ECO:0000313" key="7">
    <source>
        <dbReference type="Proteomes" id="UP000823399"/>
    </source>
</evidence>
<dbReference type="GO" id="GO:0005634">
    <property type="term" value="C:nucleus"/>
    <property type="evidence" value="ECO:0007669"/>
    <property type="project" value="UniProtKB-SubCell"/>
</dbReference>
<dbReference type="GO" id="GO:0008270">
    <property type="term" value="F:zinc ion binding"/>
    <property type="evidence" value="ECO:0007669"/>
    <property type="project" value="UniProtKB-KW"/>
</dbReference>
<keyword evidence="2" id="KW-0479">Metal-binding</keyword>
<protein>
    <submittedName>
        <fullName evidence="6">Uncharacterized protein</fullName>
    </submittedName>
</protein>
<name>A0A9P7JP11_9AGAM</name>
<dbReference type="InterPro" id="IPR052035">
    <property type="entry name" value="ZnF_BED_domain_contain"/>
</dbReference>
<evidence type="ECO:0000256" key="1">
    <source>
        <dbReference type="ARBA" id="ARBA00004123"/>
    </source>
</evidence>
<sequence length="220" mass="25203">MERLIKEWNSPIYTFFDPIPAIETINGRRAHAFKCMAKGCKVRICRFLDKKDAHLTSNMRKHIKSCWGEGVLEAACEAKNTEEVRTKIVTSILCNGSITSSFERKGKGKVTYSHRQHTRTETKGFQSLMKTGRPEYYIPSPRTISRDVRLQIAKMLQEYEGRMNFTTDAWTSENHRAFVAVAVHLEHEGVPLSFPLDIVEVATVRKSLTLTIVHIMIHSH</sequence>
<dbReference type="GeneID" id="64702245"/>
<proteinExistence type="predicted"/>
<keyword evidence="4" id="KW-0862">Zinc</keyword>
<keyword evidence="5" id="KW-0539">Nucleus</keyword>
<evidence type="ECO:0000256" key="4">
    <source>
        <dbReference type="ARBA" id="ARBA00022833"/>
    </source>
</evidence>
<dbReference type="PANTHER" id="PTHR46481">
    <property type="entry name" value="ZINC FINGER BED DOMAIN-CONTAINING PROTEIN 4"/>
    <property type="match status" value="1"/>
</dbReference>
<dbReference type="Proteomes" id="UP000823399">
    <property type="component" value="Unassembled WGS sequence"/>
</dbReference>
<dbReference type="EMBL" id="JABBWM010000080">
    <property type="protein sequence ID" value="KAG2094206.1"/>
    <property type="molecule type" value="Genomic_DNA"/>
</dbReference>
<gene>
    <name evidence="6" type="ORF">F5147DRAFT_747828</name>
</gene>
<dbReference type="AlphaFoldDB" id="A0A9P7JP11"/>
<keyword evidence="7" id="KW-1185">Reference proteome</keyword>
<evidence type="ECO:0000256" key="2">
    <source>
        <dbReference type="ARBA" id="ARBA00022723"/>
    </source>
</evidence>
<dbReference type="OrthoDB" id="2677917at2759"/>
<evidence type="ECO:0000256" key="3">
    <source>
        <dbReference type="ARBA" id="ARBA00022771"/>
    </source>
</evidence>
<organism evidence="6 7">
    <name type="scientific">Suillus discolor</name>
    <dbReference type="NCBI Taxonomy" id="1912936"/>
    <lineage>
        <taxon>Eukaryota</taxon>
        <taxon>Fungi</taxon>
        <taxon>Dikarya</taxon>
        <taxon>Basidiomycota</taxon>
        <taxon>Agaricomycotina</taxon>
        <taxon>Agaricomycetes</taxon>
        <taxon>Agaricomycetidae</taxon>
        <taxon>Boletales</taxon>
        <taxon>Suillineae</taxon>
        <taxon>Suillaceae</taxon>
        <taxon>Suillus</taxon>
    </lineage>
</organism>
<dbReference type="PANTHER" id="PTHR46481:SF10">
    <property type="entry name" value="ZINC FINGER BED DOMAIN-CONTAINING PROTEIN 39"/>
    <property type="match status" value="1"/>
</dbReference>
<evidence type="ECO:0000256" key="5">
    <source>
        <dbReference type="ARBA" id="ARBA00023242"/>
    </source>
</evidence>
<comment type="subcellular location">
    <subcellularLocation>
        <location evidence="1">Nucleus</location>
    </subcellularLocation>
</comment>